<proteinExistence type="inferred from homology"/>
<evidence type="ECO:0000256" key="2">
    <source>
        <dbReference type="ARBA" id="ARBA00022898"/>
    </source>
</evidence>
<dbReference type="Pfam" id="PF01168">
    <property type="entry name" value="Ala_racemase_N"/>
    <property type="match status" value="1"/>
</dbReference>
<comment type="similarity">
    <text evidence="4">Belongs to the alanine racemase family.</text>
</comment>
<comment type="caution">
    <text evidence="6">The sequence shown here is derived from an EMBL/GenBank/DDBJ whole genome shotgun (WGS) entry which is preliminary data.</text>
</comment>
<reference evidence="7" key="1">
    <citation type="journal article" date="2019" name="Int. J. Syst. Evol. Microbiol.">
        <title>The Global Catalogue of Microorganisms (GCM) 10K type strain sequencing project: providing services to taxonomists for standard genome sequencing and annotation.</title>
        <authorList>
            <consortium name="The Broad Institute Genomics Platform"/>
            <consortium name="The Broad Institute Genome Sequencing Center for Infectious Disease"/>
            <person name="Wu L."/>
            <person name="Ma J."/>
        </authorList>
    </citation>
    <scope>NUCLEOTIDE SEQUENCE [LARGE SCALE GENOMIC DNA]</scope>
    <source>
        <strain evidence="7">CCUG 70865</strain>
    </source>
</reference>
<dbReference type="PANTHER" id="PTHR30511:SF0">
    <property type="entry name" value="ALANINE RACEMASE, CATABOLIC-RELATED"/>
    <property type="match status" value="1"/>
</dbReference>
<dbReference type="InterPro" id="IPR035911">
    <property type="entry name" value="MurE/MurF_N"/>
</dbReference>
<dbReference type="InterPro" id="IPR036565">
    <property type="entry name" value="Mur-like_cat_sf"/>
</dbReference>
<name>A0ABW4HE33_9FLAO</name>
<dbReference type="EC" id="5.1.1.1" evidence="4"/>
<comment type="pathway">
    <text evidence="4">Amino-acid biosynthesis; D-alanine biosynthesis; D-alanine from L-alanine: step 1/1.</text>
</comment>
<dbReference type="Gene3D" id="2.40.37.10">
    <property type="entry name" value="Lyase, Ornithine Decarboxylase, Chain A, domain 1"/>
    <property type="match status" value="1"/>
</dbReference>
<sequence>MSLNLKSLISVLNAKWIGLETDVFIDHVSIDSRSLQNGSQTLFFALAGVNNDAHLFIPDLIKNGVKNFVVHYIPDNCADKANFLIVKNTLHALQEFAGYYRNIFHFPIIGITGSNGKTIVKEWLNFLLSPDYNIIRSPKSYNSQVGVPLSVIAINEKHNLGIFEAGISTVSEMSKLEKIIKPNIGILTSIGSAHDEGFENIVQKIDEKLLLFKDCSVIIYQKNEIVDSCLTQFTAEYMMHPRKLFSWSFKDNSADVFILKKEVENESTVIQYQFKKEVHNLIIPFSDAASVENVISCLLILLYFNYDQETIQNRIEMLYPVRMRLEVKNGINNCSIIDDSYSSDFQSLKIALDFLESQKKKGASKTVILSDIFQSGFTNEELYSKVAQLISDNKINRVIGIGPTISSFADQFENSTMFQNTTDFIEAIESLNFNNETILIKGARSFQFEEIVSLLEEKTHETVLEINLDAISHNYNYFKSKLAPTVKMMVMVKAFGYGNGGLEIAKLLEHHKVDYLGVAFADEGISLKNGGIKLPIMVLNPESTSFPSIIQYQLEPEIYSVKGLNAFLKIAREKNLKDFPIHIKIDTGMHRLGFEENTLDELIQTLKGNSTVRVQSVLSHLATSDDTKHYDFVNKQIALFEKLSSRLINELNINPIRHILNTSGISNFPNAQYNMVRLGIGLYGVSNDPAEQKYLENVGTLKSIISQVRTIPAGDSVGYGRRFMAEKETKIATIPIGYADGIARLWGNEVGFVVIKNQKAKIVGSVCMDMLMVNVTEIDCKEGDSVVIFGESPTVIEMAEALKTIPYEIMTSISQRVKRVFFR</sequence>
<dbReference type="NCBIfam" id="TIGR00492">
    <property type="entry name" value="alr"/>
    <property type="match status" value="1"/>
</dbReference>
<evidence type="ECO:0000256" key="4">
    <source>
        <dbReference type="HAMAP-Rule" id="MF_01201"/>
    </source>
</evidence>
<dbReference type="InterPro" id="IPR011079">
    <property type="entry name" value="Ala_racemase_C"/>
</dbReference>
<dbReference type="Gene3D" id="3.90.190.20">
    <property type="entry name" value="Mur ligase, C-terminal domain"/>
    <property type="match status" value="1"/>
</dbReference>
<dbReference type="Gene3D" id="3.40.1390.10">
    <property type="entry name" value="MurE/MurF, N-terminal domain"/>
    <property type="match status" value="1"/>
</dbReference>
<accession>A0ABW4HE33</accession>
<dbReference type="InterPro" id="IPR009006">
    <property type="entry name" value="Ala_racemase/Decarboxylase_C"/>
</dbReference>
<dbReference type="EMBL" id="JBHUDZ010000012">
    <property type="protein sequence ID" value="MFD1603526.1"/>
    <property type="molecule type" value="Genomic_DNA"/>
</dbReference>
<feature type="active site" description="Proton acceptor; specific for D-alanine" evidence="4">
    <location>
        <position position="493"/>
    </location>
</feature>
<gene>
    <name evidence="6" type="ORF">ACFSC2_12330</name>
</gene>
<dbReference type="Pfam" id="PF08245">
    <property type="entry name" value="Mur_ligase_M"/>
    <property type="match status" value="1"/>
</dbReference>
<dbReference type="SUPFAM" id="SSF53623">
    <property type="entry name" value="MurD-like peptide ligases, catalytic domain"/>
    <property type="match status" value="1"/>
</dbReference>
<dbReference type="SUPFAM" id="SSF63418">
    <property type="entry name" value="MurE/MurF N-terminal domain"/>
    <property type="match status" value="1"/>
</dbReference>
<keyword evidence="7" id="KW-1185">Reference proteome</keyword>
<dbReference type="CDD" id="cd00430">
    <property type="entry name" value="PLPDE_III_AR"/>
    <property type="match status" value="1"/>
</dbReference>
<evidence type="ECO:0000313" key="6">
    <source>
        <dbReference type="EMBL" id="MFD1603526.1"/>
    </source>
</evidence>
<feature type="modified residue" description="N6-(pyridoxal phosphate)lysine" evidence="4">
    <location>
        <position position="493"/>
    </location>
</feature>
<feature type="binding site" evidence="4">
    <location>
        <position position="591"/>
    </location>
    <ligand>
        <name>substrate</name>
    </ligand>
</feature>
<feature type="binding site" evidence="4">
    <location>
        <position position="768"/>
    </location>
    <ligand>
        <name>substrate</name>
    </ligand>
</feature>
<evidence type="ECO:0000259" key="5">
    <source>
        <dbReference type="SMART" id="SM01005"/>
    </source>
</evidence>
<dbReference type="SUPFAM" id="SSF51419">
    <property type="entry name" value="PLP-binding barrel"/>
    <property type="match status" value="1"/>
</dbReference>
<dbReference type="SMART" id="SM01005">
    <property type="entry name" value="Ala_racemase_C"/>
    <property type="match status" value="1"/>
</dbReference>
<dbReference type="Proteomes" id="UP001597138">
    <property type="component" value="Unassembled WGS sequence"/>
</dbReference>
<dbReference type="Pfam" id="PF00842">
    <property type="entry name" value="Ala_racemase_C"/>
    <property type="match status" value="1"/>
</dbReference>
<comment type="cofactor">
    <cofactor evidence="1 4">
        <name>pyridoxal 5'-phosphate</name>
        <dbReference type="ChEBI" id="CHEBI:597326"/>
    </cofactor>
</comment>
<organism evidence="6 7">
    <name type="scientific">Flavobacterium artemisiae</name>
    <dbReference type="NCBI Taxonomy" id="2126556"/>
    <lineage>
        <taxon>Bacteria</taxon>
        <taxon>Pseudomonadati</taxon>
        <taxon>Bacteroidota</taxon>
        <taxon>Flavobacteriia</taxon>
        <taxon>Flavobacteriales</taxon>
        <taxon>Flavobacteriaceae</taxon>
        <taxon>Flavobacterium</taxon>
    </lineage>
</organism>
<dbReference type="InterPro" id="IPR036615">
    <property type="entry name" value="Mur_ligase_C_dom_sf"/>
</dbReference>
<dbReference type="NCBIfam" id="NF008897">
    <property type="entry name" value="PRK11930.1"/>
    <property type="match status" value="1"/>
</dbReference>
<dbReference type="HAMAP" id="MF_01201">
    <property type="entry name" value="Ala_racemase"/>
    <property type="match status" value="1"/>
</dbReference>
<dbReference type="PRINTS" id="PR00992">
    <property type="entry name" value="ALARACEMASE"/>
</dbReference>
<dbReference type="RefSeq" id="WP_379815143.1">
    <property type="nucleotide sequence ID" value="NZ_JBHUDZ010000012.1"/>
</dbReference>
<evidence type="ECO:0000313" key="7">
    <source>
        <dbReference type="Proteomes" id="UP001597138"/>
    </source>
</evidence>
<dbReference type="InterPro" id="IPR029066">
    <property type="entry name" value="PLP-binding_barrel"/>
</dbReference>
<comment type="catalytic activity">
    <reaction evidence="4">
        <text>L-alanine = D-alanine</text>
        <dbReference type="Rhea" id="RHEA:20249"/>
        <dbReference type="ChEBI" id="CHEBI:57416"/>
        <dbReference type="ChEBI" id="CHEBI:57972"/>
        <dbReference type="EC" id="5.1.1.1"/>
    </reaction>
</comment>
<dbReference type="InterPro" id="IPR013221">
    <property type="entry name" value="Mur_ligase_cen"/>
</dbReference>
<dbReference type="InterPro" id="IPR001608">
    <property type="entry name" value="Ala_racemase_N"/>
</dbReference>
<comment type="function">
    <text evidence="4">Catalyzes the interconversion of L-alanine and D-alanine. May also act on other amino acids.</text>
</comment>
<dbReference type="PANTHER" id="PTHR30511">
    <property type="entry name" value="ALANINE RACEMASE"/>
    <property type="match status" value="1"/>
</dbReference>
<feature type="active site" description="Proton acceptor; specific for L-alanine" evidence="4">
    <location>
        <position position="719"/>
    </location>
</feature>
<keyword evidence="2 4" id="KW-0663">Pyridoxal phosphate</keyword>
<protein>
    <recommendedName>
        <fullName evidence="4">Alanine racemase</fullName>
        <ecNumber evidence="4">5.1.1.1</ecNumber>
    </recommendedName>
</protein>
<dbReference type="SUPFAM" id="SSF50621">
    <property type="entry name" value="Alanine racemase C-terminal domain-like"/>
    <property type="match status" value="1"/>
</dbReference>
<evidence type="ECO:0000256" key="1">
    <source>
        <dbReference type="ARBA" id="ARBA00001933"/>
    </source>
</evidence>
<dbReference type="GO" id="GO:0016874">
    <property type="term" value="F:ligase activity"/>
    <property type="evidence" value="ECO:0007669"/>
    <property type="project" value="UniProtKB-KW"/>
</dbReference>
<keyword evidence="6" id="KW-0436">Ligase</keyword>
<dbReference type="Gene3D" id="3.20.20.10">
    <property type="entry name" value="Alanine racemase"/>
    <property type="match status" value="1"/>
</dbReference>
<keyword evidence="3 4" id="KW-0413">Isomerase</keyword>
<feature type="domain" description="Alanine racemase C-terminal" evidence="5">
    <location>
        <begin position="698"/>
        <end position="822"/>
    </location>
</feature>
<dbReference type="Gene3D" id="3.40.1190.10">
    <property type="entry name" value="Mur-like, catalytic domain"/>
    <property type="match status" value="1"/>
</dbReference>
<dbReference type="SUPFAM" id="SSF53244">
    <property type="entry name" value="MurD-like peptide ligases, peptide-binding domain"/>
    <property type="match status" value="1"/>
</dbReference>
<dbReference type="InterPro" id="IPR000821">
    <property type="entry name" value="Ala_racemase"/>
</dbReference>
<evidence type="ECO:0000256" key="3">
    <source>
        <dbReference type="ARBA" id="ARBA00023235"/>
    </source>
</evidence>